<dbReference type="CDD" id="cd18186">
    <property type="entry name" value="BTB_POZ_ZBTB_KLHL-like"/>
    <property type="match status" value="1"/>
</dbReference>
<organism evidence="2 3">
    <name type="scientific">Fusarium mundagurra</name>
    <dbReference type="NCBI Taxonomy" id="1567541"/>
    <lineage>
        <taxon>Eukaryota</taxon>
        <taxon>Fungi</taxon>
        <taxon>Dikarya</taxon>
        <taxon>Ascomycota</taxon>
        <taxon>Pezizomycotina</taxon>
        <taxon>Sordariomycetes</taxon>
        <taxon>Hypocreomycetidae</taxon>
        <taxon>Hypocreales</taxon>
        <taxon>Nectriaceae</taxon>
        <taxon>Fusarium</taxon>
        <taxon>Fusarium fujikuroi species complex</taxon>
    </lineage>
</organism>
<protein>
    <recommendedName>
        <fullName evidence="1">BTB domain-containing protein</fullName>
    </recommendedName>
</protein>
<keyword evidence="3" id="KW-1185">Reference proteome</keyword>
<dbReference type="AlphaFoldDB" id="A0A8H5YLJ4"/>
<evidence type="ECO:0000313" key="2">
    <source>
        <dbReference type="EMBL" id="KAF5713597.1"/>
    </source>
</evidence>
<comment type="caution">
    <text evidence="2">The sequence shown here is derived from an EMBL/GenBank/DDBJ whole genome shotgun (WGS) entry which is preliminary data.</text>
</comment>
<dbReference type="InterPro" id="IPR011333">
    <property type="entry name" value="SKP1/BTB/POZ_sf"/>
</dbReference>
<dbReference type="SMART" id="SM00225">
    <property type="entry name" value="BTB"/>
    <property type="match status" value="1"/>
</dbReference>
<feature type="domain" description="BTB" evidence="1">
    <location>
        <begin position="23"/>
        <end position="102"/>
    </location>
</feature>
<evidence type="ECO:0000259" key="1">
    <source>
        <dbReference type="PROSITE" id="PS50097"/>
    </source>
</evidence>
<dbReference type="PROSITE" id="PS50097">
    <property type="entry name" value="BTB"/>
    <property type="match status" value="1"/>
</dbReference>
<gene>
    <name evidence="2" type="ORF">FMUND_7837</name>
</gene>
<accession>A0A8H5YLJ4</accession>
<dbReference type="OrthoDB" id="5275938at2759"/>
<dbReference type="EMBL" id="JAAOAN010000262">
    <property type="protein sequence ID" value="KAF5713597.1"/>
    <property type="molecule type" value="Genomic_DNA"/>
</dbReference>
<dbReference type="InterPro" id="IPR000210">
    <property type="entry name" value="BTB/POZ_dom"/>
</dbReference>
<proteinExistence type="predicted"/>
<name>A0A8H5YLJ4_9HYPO</name>
<dbReference type="SUPFAM" id="SSF54695">
    <property type="entry name" value="POZ domain"/>
    <property type="match status" value="1"/>
</dbReference>
<dbReference type="Proteomes" id="UP000544331">
    <property type="component" value="Unassembled WGS sequence"/>
</dbReference>
<evidence type="ECO:0000313" key="3">
    <source>
        <dbReference type="Proteomes" id="UP000544331"/>
    </source>
</evidence>
<sequence length="226" mass="25407">MNTSPPVLDADKADSITQIVSDGDVMLVVGPSQQKIQVSSHFLKHISPVFRAMFNAPMKEGEALANKSDDDAPVEIVLPEDKEQPMIRVLQMLYGSDPSAREFMIGDVKEIAIIAEKYGMADRLAIFAPFWLRDRASRRFSVIYEWVWDTLIVAYILKIDWAFFDLTKTMLRTKTSVLKFIGSVHDKHVGLRIGKLRWACACTAFLAQPNLSPSSVQGVNFLIVIF</sequence>
<dbReference type="Gene3D" id="3.30.710.10">
    <property type="entry name" value="Potassium Channel Kv1.1, Chain A"/>
    <property type="match status" value="1"/>
</dbReference>
<reference evidence="2 3" key="1">
    <citation type="submission" date="2020-05" db="EMBL/GenBank/DDBJ databases">
        <title>Identification and distribution of gene clusters putatively required for synthesis of sphingolipid metabolism inhibitors in phylogenetically diverse species of the filamentous fungus Fusarium.</title>
        <authorList>
            <person name="Kim H.-S."/>
            <person name="Busman M."/>
            <person name="Brown D.W."/>
            <person name="Divon H."/>
            <person name="Uhlig S."/>
            <person name="Proctor R.H."/>
        </authorList>
    </citation>
    <scope>NUCLEOTIDE SEQUENCE [LARGE SCALE GENOMIC DNA]</scope>
    <source>
        <strain evidence="2 3">NRRL 66235</strain>
    </source>
</reference>